<dbReference type="GO" id="GO:0009338">
    <property type="term" value="C:exodeoxyribonuclease V complex"/>
    <property type="evidence" value="ECO:0007669"/>
    <property type="project" value="InterPro"/>
</dbReference>
<dbReference type="GO" id="GO:0016887">
    <property type="term" value="F:ATP hydrolysis activity"/>
    <property type="evidence" value="ECO:0007669"/>
    <property type="project" value="RHEA"/>
</dbReference>
<dbReference type="CDD" id="cd17933">
    <property type="entry name" value="DEXSc_RecD-like"/>
    <property type="match status" value="1"/>
</dbReference>
<dbReference type="Proteomes" id="UP000243463">
    <property type="component" value="Unassembled WGS sequence"/>
</dbReference>
<proteinExistence type="inferred from homology"/>
<evidence type="ECO:0000256" key="1">
    <source>
        <dbReference type="ARBA" id="ARBA00022741"/>
    </source>
</evidence>
<keyword evidence="1 3" id="KW-0547">Nucleotide-binding</keyword>
<keyword evidence="3" id="KW-0269">Exonuclease</keyword>
<gene>
    <name evidence="3" type="primary">recD</name>
    <name evidence="6" type="ORF">SAMN05444584_1774</name>
</gene>
<dbReference type="GO" id="GO:0017116">
    <property type="term" value="F:single-stranded DNA helicase activity"/>
    <property type="evidence" value="ECO:0007669"/>
    <property type="project" value="TreeGrafter"/>
</dbReference>
<keyword evidence="3" id="KW-0234">DNA repair</keyword>
<dbReference type="InterPro" id="IPR050534">
    <property type="entry name" value="Coronavir_polyprotein_1ab"/>
</dbReference>
<keyword evidence="7" id="KW-1185">Reference proteome</keyword>
<evidence type="ECO:0000313" key="6">
    <source>
        <dbReference type="EMBL" id="SNQ29803.1"/>
    </source>
</evidence>
<dbReference type="InterPro" id="IPR027417">
    <property type="entry name" value="P-loop_NTPase"/>
</dbReference>
<keyword evidence="2 3" id="KW-0067">ATP-binding</keyword>
<dbReference type="EMBL" id="FZLN01000003">
    <property type="protein sequence ID" value="SNQ29803.1"/>
    <property type="molecule type" value="Genomic_DNA"/>
</dbReference>
<accession>A0A217EH23</accession>
<evidence type="ECO:0000313" key="7">
    <source>
        <dbReference type="Proteomes" id="UP000243463"/>
    </source>
</evidence>
<comment type="subunit">
    <text evidence="3">Heterotrimer of RecB, RecC and RecD. All subunits contribute to DNA-binding.</text>
</comment>
<dbReference type="InterPro" id="IPR041451">
    <property type="entry name" value="RecD2_SH13"/>
</dbReference>
<dbReference type="OrthoDB" id="9803432at2"/>
<name>A0A217EH23_9GAMM</name>
<protein>
    <recommendedName>
        <fullName evidence="3">RecBCD enzyme subunit RecD</fullName>
        <ecNumber evidence="3">5.6.2.3</ecNumber>
    </recommendedName>
    <alternativeName>
        <fullName evidence="3">DNA 5'-3' helicase subunit RecD</fullName>
    </alternativeName>
    <alternativeName>
        <fullName evidence="3">Exonuclease V subunit RecD</fullName>
        <shortName evidence="3">ExoV subunit RecD</shortName>
    </alternativeName>
    <alternativeName>
        <fullName evidence="3">Helicase/nuclease RecBCD subunit RecD</fullName>
    </alternativeName>
</protein>
<comment type="function">
    <text evidence="3">A helicase/nuclease that prepares dsDNA breaks (DSB) for recombinational DNA repair. Binds to DSBs and unwinds DNA via a highly rapid and processive ATP-dependent bidirectional helicase activity. Unwinds dsDNA until it encounters a Chi (crossover hotspot instigator) sequence from the 3' direction. Cuts ssDNA a few nucleotides 3' to the Chi site. The properties and activities of the enzyme are changed at Chi. The Chi-altered holoenzyme produces a long 3'-ssDNA overhang and facilitates RecA-binding to the ssDNA for homologous DNA recombination and repair. Holoenzyme degrades any linearized DNA that is unable to undergo homologous recombination. In the holoenzyme this subunit has ssDNA-dependent ATPase and 5'-3' helicase activity. When added to pre-assembled RecBC greatly stimulates nuclease activity and augments holoenzyme processivity. Negatively regulates the RecA-loading ability of RecBCD.</text>
</comment>
<dbReference type="AlphaFoldDB" id="A0A217EH23"/>
<dbReference type="Gene3D" id="3.40.50.300">
    <property type="entry name" value="P-loop containing nucleotide triphosphate hydrolases"/>
    <property type="match status" value="2"/>
</dbReference>
<evidence type="ECO:0000259" key="5">
    <source>
        <dbReference type="Pfam" id="PF18335"/>
    </source>
</evidence>
<dbReference type="PANTHER" id="PTHR43788:SF6">
    <property type="entry name" value="DNA HELICASE B"/>
    <property type="match status" value="1"/>
</dbReference>
<keyword evidence="3" id="KW-0540">Nuclease</keyword>
<feature type="domain" description="UvrD-like helicase C-terminal" evidence="4">
    <location>
        <begin position="509"/>
        <end position="553"/>
    </location>
</feature>
<sequence>MDEWSEYTLAEDTWVVAWANYITQHAVFETEQRRQQAIMVIRYLFAAIEQGNSCLKISPSDVQPLGGLVSDQPSTHVTPFIYQHGLLYLYRHFILEQRLAKQVQRLSRQTVAPCDSRPYHELLTDTYQKHALICVSHSALSLITGGPGTGKTYTLARIIAVLNKTIPNLRIAMAAPTGKAAQRMQEALQYAFSDHDLVARDLVTPALKMIQPTTLHRLLNIGRQGRASYHLQQPLPYDVVVVDEASMLDLSLATQLFEAIDDQTRLILLGDANQLTSVDVGAVLADLQTVPALKNQHVILKHSRRFTSDAEIGQFAHFIQQSNTSDAVHIRQLFEQKVTKPTTIQPIDLQRITVDQVQFEYLPAQWHDSAQKTEYLNRLWYGFEQYAVAVTAYCHQPSDTHAFDRVIQCFDDYRILTAMHYGDFGVQRLNQYMEQQLLSELPSTHVRQGDWYVGRPVMVTENNYQLGLSNGDIGICFQHRQHHTQFEVYFPSLNMWVLATRLPKTIQTAFAMTIHKSQGSEFTHTAVVLEQAAAKLMSQELLYTAITRAKKVVTFLADETTLSSALLQRTVRQSGFLYHFSSKFN</sequence>
<evidence type="ECO:0000256" key="3">
    <source>
        <dbReference type="HAMAP-Rule" id="MF_01487"/>
    </source>
</evidence>
<keyword evidence="3" id="KW-0238">DNA-binding</keyword>
<comment type="catalytic activity">
    <reaction evidence="3">
        <text>ATP + H2O = ADP + phosphate + H(+)</text>
        <dbReference type="Rhea" id="RHEA:13065"/>
        <dbReference type="ChEBI" id="CHEBI:15377"/>
        <dbReference type="ChEBI" id="CHEBI:15378"/>
        <dbReference type="ChEBI" id="CHEBI:30616"/>
        <dbReference type="ChEBI" id="CHEBI:43474"/>
        <dbReference type="ChEBI" id="CHEBI:456216"/>
        <dbReference type="EC" id="5.6.2.3"/>
    </reaction>
</comment>
<keyword evidence="3" id="KW-0413">Isomerase</keyword>
<dbReference type="GO" id="GO:0005524">
    <property type="term" value="F:ATP binding"/>
    <property type="evidence" value="ECO:0007669"/>
    <property type="project" value="UniProtKB-UniRule"/>
</dbReference>
<feature type="domain" description="ATP-dependent RecD2 DNA helicase SH3" evidence="5">
    <location>
        <begin position="429"/>
        <end position="490"/>
    </location>
</feature>
<keyword evidence="3 6" id="KW-0347">Helicase</keyword>
<dbReference type="CDD" id="cd18809">
    <property type="entry name" value="SF1_C_RecD"/>
    <property type="match status" value="1"/>
</dbReference>
<dbReference type="RefSeq" id="WP_143218781.1">
    <property type="nucleotide sequence ID" value="NZ_FZLN01000003.1"/>
</dbReference>
<evidence type="ECO:0000256" key="2">
    <source>
        <dbReference type="ARBA" id="ARBA00022840"/>
    </source>
</evidence>
<dbReference type="Pfam" id="PF13245">
    <property type="entry name" value="AAA_19"/>
    <property type="match status" value="1"/>
</dbReference>
<dbReference type="Pfam" id="PF13538">
    <property type="entry name" value="UvrD_C_2"/>
    <property type="match status" value="1"/>
</dbReference>
<comment type="miscellaneous">
    <text evidence="3">In the RecBCD complex, RecB has a slow 3'-5' helicase, an exonuclease activity and loads RecA onto ssDNA, RecD has a fast 5'-3' helicase activity, while RecC stimulates the ATPase and processivity of the RecB helicase and contributes to recognition of the Chi site.</text>
</comment>
<dbReference type="EC" id="5.6.2.3" evidence="3"/>
<dbReference type="SUPFAM" id="SSF52540">
    <property type="entry name" value="P-loop containing nucleoside triphosphate hydrolases"/>
    <property type="match status" value="2"/>
</dbReference>
<dbReference type="PANTHER" id="PTHR43788">
    <property type="entry name" value="DNA2/NAM7 HELICASE FAMILY MEMBER"/>
    <property type="match status" value="1"/>
</dbReference>
<dbReference type="GO" id="GO:0003677">
    <property type="term" value="F:DNA binding"/>
    <property type="evidence" value="ECO:0007669"/>
    <property type="project" value="UniProtKB-UniRule"/>
</dbReference>
<feature type="binding site" evidence="3">
    <location>
        <begin position="145"/>
        <end position="152"/>
    </location>
    <ligand>
        <name>ATP</name>
        <dbReference type="ChEBI" id="CHEBI:30616"/>
    </ligand>
</feature>
<dbReference type="Gene3D" id="2.30.30.940">
    <property type="match status" value="1"/>
</dbReference>
<dbReference type="InterPro" id="IPR006344">
    <property type="entry name" value="RecD"/>
</dbReference>
<dbReference type="InterPro" id="IPR027785">
    <property type="entry name" value="UvrD-like_helicase_C"/>
</dbReference>
<dbReference type="GO" id="GO:0043139">
    <property type="term" value="F:5'-3' DNA helicase activity"/>
    <property type="evidence" value="ECO:0007669"/>
    <property type="project" value="UniProtKB-UniRule"/>
</dbReference>
<dbReference type="NCBIfam" id="TIGR01447">
    <property type="entry name" value="recD"/>
    <property type="match status" value="1"/>
</dbReference>
<evidence type="ECO:0000259" key="4">
    <source>
        <dbReference type="Pfam" id="PF13538"/>
    </source>
</evidence>
<dbReference type="GO" id="GO:0000724">
    <property type="term" value="P:double-strand break repair via homologous recombination"/>
    <property type="evidence" value="ECO:0007669"/>
    <property type="project" value="UniProtKB-UniRule"/>
</dbReference>
<dbReference type="Pfam" id="PF18335">
    <property type="entry name" value="SH3_13"/>
    <property type="match status" value="1"/>
</dbReference>
<reference evidence="7" key="1">
    <citation type="submission" date="2017-06" db="EMBL/GenBank/DDBJ databases">
        <authorList>
            <person name="Varghese N."/>
            <person name="Submissions S."/>
        </authorList>
    </citation>
    <scope>NUCLEOTIDE SEQUENCE [LARGE SCALE GENOMIC DNA]</scope>
    <source>
        <strain evidence="7">ANC 5114</strain>
    </source>
</reference>
<keyword evidence="3" id="KW-0378">Hydrolase</keyword>
<comment type="similarity">
    <text evidence="3">Belongs to the RecD family.</text>
</comment>
<keyword evidence="3" id="KW-0227">DNA damage</keyword>
<organism evidence="6 7">
    <name type="scientific">Acinetobacter apis</name>
    <dbReference type="NCBI Taxonomy" id="1229165"/>
    <lineage>
        <taxon>Bacteria</taxon>
        <taxon>Pseudomonadati</taxon>
        <taxon>Pseudomonadota</taxon>
        <taxon>Gammaproteobacteria</taxon>
        <taxon>Moraxellales</taxon>
        <taxon>Moraxellaceae</taxon>
        <taxon>Acinetobacter</taxon>
    </lineage>
</organism>
<dbReference type="HAMAP" id="MF_01487">
    <property type="entry name" value="RecD"/>
    <property type="match status" value="1"/>
</dbReference>
<dbReference type="GO" id="GO:0008854">
    <property type="term" value="F:exodeoxyribonuclease V activity"/>
    <property type="evidence" value="ECO:0007669"/>
    <property type="project" value="InterPro"/>
</dbReference>